<keyword evidence="2" id="KW-1185">Reference proteome</keyword>
<organism evidence="1 2">
    <name type="scientific">Tritrichomonas musculus</name>
    <dbReference type="NCBI Taxonomy" id="1915356"/>
    <lineage>
        <taxon>Eukaryota</taxon>
        <taxon>Metamonada</taxon>
        <taxon>Parabasalia</taxon>
        <taxon>Tritrichomonadida</taxon>
        <taxon>Tritrichomonadidae</taxon>
        <taxon>Tritrichomonas</taxon>
    </lineage>
</organism>
<reference evidence="1 2" key="1">
    <citation type="submission" date="2024-04" db="EMBL/GenBank/DDBJ databases">
        <title>Tritrichomonas musculus Genome.</title>
        <authorList>
            <person name="Alves-Ferreira E."/>
            <person name="Grigg M."/>
            <person name="Lorenzi H."/>
            <person name="Galac M."/>
        </authorList>
    </citation>
    <scope>NUCLEOTIDE SEQUENCE [LARGE SCALE GENOMIC DNA]</scope>
    <source>
        <strain evidence="1 2">EAF2021</strain>
    </source>
</reference>
<dbReference type="Proteomes" id="UP001470230">
    <property type="component" value="Unassembled WGS sequence"/>
</dbReference>
<evidence type="ECO:0000313" key="1">
    <source>
        <dbReference type="EMBL" id="KAK8889544.1"/>
    </source>
</evidence>
<protein>
    <recommendedName>
        <fullName evidence="3">RRM domain-containing protein</fullName>
    </recommendedName>
</protein>
<evidence type="ECO:0008006" key="3">
    <source>
        <dbReference type="Google" id="ProtNLM"/>
    </source>
</evidence>
<comment type="caution">
    <text evidence="1">The sequence shown here is derived from an EMBL/GenBank/DDBJ whole genome shotgun (WGS) entry which is preliminary data.</text>
</comment>
<proteinExistence type="predicted"/>
<gene>
    <name evidence="1" type="ORF">M9Y10_034294</name>
</gene>
<evidence type="ECO:0000313" key="2">
    <source>
        <dbReference type="Proteomes" id="UP001470230"/>
    </source>
</evidence>
<dbReference type="EMBL" id="JAPFFF010000005">
    <property type="protein sequence ID" value="KAK8889544.1"/>
    <property type="molecule type" value="Genomic_DNA"/>
</dbReference>
<name>A0ABR2KEH9_9EUKA</name>
<accession>A0ABR2KEH9</accession>
<sequence>MLESARRLKQLYGDLTDKKRQEDTNFKKQYGTNVLLPTDKGTPCPKWFLAIFHVALSKRAVDAFFSIYGLVEEQYHFETKNKMDNWYIKFENDEEVEEVFEAMRKKRLNLGGRVISCYRLREEPQRF</sequence>